<dbReference type="GO" id="GO:0003723">
    <property type="term" value="F:RNA binding"/>
    <property type="evidence" value="ECO:0007669"/>
    <property type="project" value="UniProtKB-KW"/>
</dbReference>
<comment type="similarity">
    <text evidence="5">Belongs to the FRG1 family.</text>
</comment>
<keyword evidence="10" id="KW-0698">rRNA processing</keyword>
<keyword evidence="13" id="KW-0009">Actin-binding</keyword>
<evidence type="ECO:0000256" key="4">
    <source>
        <dbReference type="ARBA" id="ARBA00004604"/>
    </source>
</evidence>
<dbReference type="PANTHER" id="PTHR28583">
    <property type="entry name" value="ACID AMIDASE"/>
    <property type="match status" value="1"/>
</dbReference>
<evidence type="ECO:0000256" key="12">
    <source>
        <dbReference type="ARBA" id="ARBA00022884"/>
    </source>
</evidence>
<dbReference type="GO" id="GO:0015030">
    <property type="term" value="C:Cajal body"/>
    <property type="evidence" value="ECO:0007669"/>
    <property type="project" value="UniProtKB-SubCell"/>
</dbReference>
<dbReference type="InterPro" id="IPR029130">
    <property type="entry name" value="Acid_ceramidase_N"/>
</dbReference>
<keyword evidence="8" id="KW-0690">Ribosome biogenesis</keyword>
<evidence type="ECO:0000256" key="15">
    <source>
        <dbReference type="ARBA" id="ARBA00023242"/>
    </source>
</evidence>
<evidence type="ECO:0000256" key="5">
    <source>
        <dbReference type="ARBA" id="ARBA00010878"/>
    </source>
</evidence>
<evidence type="ECO:0000256" key="14">
    <source>
        <dbReference type="ARBA" id="ARBA00023228"/>
    </source>
</evidence>
<dbReference type="CDD" id="cd23338">
    <property type="entry name" value="beta-trefoil_FSCN_FRG1"/>
    <property type="match status" value="1"/>
</dbReference>
<gene>
    <name evidence="20" type="ORF">fugu_008045</name>
</gene>
<dbReference type="Gene3D" id="2.80.10.50">
    <property type="match status" value="1"/>
</dbReference>
<evidence type="ECO:0000313" key="21">
    <source>
        <dbReference type="Proteomes" id="UP000516260"/>
    </source>
</evidence>
<dbReference type="FunFam" id="2.80.10.50:FF:000031">
    <property type="entry name" value="FRG1 isoform 1"/>
    <property type="match status" value="1"/>
</dbReference>
<evidence type="ECO:0000256" key="17">
    <source>
        <dbReference type="ARBA" id="ARBA00071071"/>
    </source>
</evidence>
<evidence type="ECO:0000313" key="20">
    <source>
        <dbReference type="EMBL" id="TNM85774.1"/>
    </source>
</evidence>
<keyword evidence="21" id="KW-1185">Reference proteome</keyword>
<keyword evidence="11" id="KW-0378">Hydrolase</keyword>
<name>A0A4Z2B0A0_9TELE</name>
<keyword evidence="7" id="KW-0963">Cytoplasm</keyword>
<dbReference type="SUPFAM" id="SSF50405">
    <property type="entry name" value="Actin-crosslinking proteins"/>
    <property type="match status" value="1"/>
</dbReference>
<evidence type="ECO:0000256" key="16">
    <source>
        <dbReference type="ARBA" id="ARBA00059473"/>
    </source>
</evidence>
<sequence>MKNQTLSVCGWWVVKSFVEMNGTVALEMQNNAYIHALDSGLFTLGAPHKDDEGPDPPEQFTTIKLSDSRIALKSGYGRYLGINSEGLVVGRSDAIGPREQWEPVFQDGKMALLAANSCFISYSDSGDIVANSKTAGDEEMLKIRTSAERETRSKDDLAEEDRGNVKSCEVNYVKKFQSFQDRRLRVNEGDSMTLKKARTDGKFHEALLDRRSKMKADSISCITKPLPIIFRYPPPSLREVTVTRKNSGFFRTLFKRSDAGVELQVGSHLLKMGRCFFTILAALFTFASAQFIPPYTEECRANMYPPKGPTFNGAVSWYTVDLDLPPSKRWTAVISDKKAELVNMVQAIKDLANAFVPSGRLIELVDITLPLMADTLPQPFGDEIKGIAAASGVPLGEVVLFNIFYEVFTVCTSIVAEDDKGNLYHARNLDFGLFMGWDMKNKSWIITEKLKPLVVNLDFKRKNQTVFKSTNFAGYVGMLTGIKPGPGFSLTVSSYAGILEWILGQRDGIWMSFLTRSVLENANSYEEAKTLLAQTKLLAPAYFILGGNQTGQGCIITRSRLLSIDVLDINLKLGRWYVLETNYDHWKEPLFLDDRRTPATKCMNQDHPECE</sequence>
<dbReference type="Proteomes" id="UP000516260">
    <property type="component" value="Chromosome 8"/>
</dbReference>
<comment type="function">
    <text evidence="16">Binds to mRNA in a sequence-independent manner. May play a role in regulation of pre-mRNA splicing or in the assembly of rRNA into ribosomal subunits. May be involved in mRNA transport. May be involved in epigenetic regulation of muscle differentiation through regulation of activity of the histone-lysine N-methyltransferase KMT5B.</text>
</comment>
<accession>A0A4Z2B0A0</accession>
<organism evidence="20 21">
    <name type="scientific">Takifugu bimaculatus</name>
    <dbReference type="NCBI Taxonomy" id="433685"/>
    <lineage>
        <taxon>Eukaryota</taxon>
        <taxon>Metazoa</taxon>
        <taxon>Chordata</taxon>
        <taxon>Craniata</taxon>
        <taxon>Vertebrata</taxon>
        <taxon>Euteleostomi</taxon>
        <taxon>Actinopterygii</taxon>
        <taxon>Neopterygii</taxon>
        <taxon>Teleostei</taxon>
        <taxon>Neoteleostei</taxon>
        <taxon>Acanthomorphata</taxon>
        <taxon>Eupercaria</taxon>
        <taxon>Tetraodontiformes</taxon>
        <taxon>Tetradontoidea</taxon>
        <taxon>Tetraodontidae</taxon>
        <taxon>Takifugu</taxon>
    </lineage>
</organism>
<evidence type="ECO:0000256" key="11">
    <source>
        <dbReference type="ARBA" id="ARBA00022801"/>
    </source>
</evidence>
<evidence type="ECO:0000259" key="18">
    <source>
        <dbReference type="Pfam" id="PF02275"/>
    </source>
</evidence>
<dbReference type="GO" id="GO:0005730">
    <property type="term" value="C:nucleolus"/>
    <property type="evidence" value="ECO:0007669"/>
    <property type="project" value="UniProtKB-SubCell"/>
</dbReference>
<feature type="domain" description="Choloylglycine hydrolase/NAAA C-terminal" evidence="18">
    <location>
        <begin position="411"/>
        <end position="600"/>
    </location>
</feature>
<dbReference type="Pfam" id="PF15508">
    <property type="entry name" value="NAAA-beta"/>
    <property type="match status" value="1"/>
</dbReference>
<dbReference type="GO" id="GO:0005764">
    <property type="term" value="C:lysosome"/>
    <property type="evidence" value="ECO:0007669"/>
    <property type="project" value="UniProtKB-SubCell"/>
</dbReference>
<dbReference type="Pfam" id="PF02275">
    <property type="entry name" value="CBAH"/>
    <property type="match status" value="1"/>
</dbReference>
<evidence type="ECO:0000256" key="2">
    <source>
        <dbReference type="ARBA" id="ARBA00004371"/>
    </source>
</evidence>
<evidence type="ECO:0000256" key="13">
    <source>
        <dbReference type="ARBA" id="ARBA00023203"/>
    </source>
</evidence>
<keyword evidence="9" id="KW-0517">Myogenesis</keyword>
<dbReference type="GO" id="GO:0006364">
    <property type="term" value="P:rRNA processing"/>
    <property type="evidence" value="ECO:0007669"/>
    <property type="project" value="UniProtKB-KW"/>
</dbReference>
<evidence type="ECO:0000256" key="6">
    <source>
        <dbReference type="ARBA" id="ARBA00011891"/>
    </source>
</evidence>
<dbReference type="Pfam" id="PF06229">
    <property type="entry name" value="FRG1"/>
    <property type="match status" value="1"/>
</dbReference>
<dbReference type="InterPro" id="IPR008999">
    <property type="entry name" value="Actin-crosslinking"/>
</dbReference>
<dbReference type="InterPro" id="IPR029132">
    <property type="entry name" value="CBAH/NAAA_C"/>
</dbReference>
<dbReference type="PANTHER" id="PTHR28583:SF1">
    <property type="entry name" value="ACID CERAMIDASE"/>
    <property type="match status" value="1"/>
</dbReference>
<proteinExistence type="inferred from homology"/>
<keyword evidence="12" id="KW-0694">RNA-binding</keyword>
<dbReference type="GO" id="GO:0030018">
    <property type="term" value="C:Z disc"/>
    <property type="evidence" value="ECO:0007669"/>
    <property type="project" value="UniProtKB-SubCell"/>
</dbReference>
<comment type="caution">
    <text evidence="20">The sequence shown here is derived from an EMBL/GenBank/DDBJ whole genome shotgun (WGS) entry which is preliminary data.</text>
</comment>
<protein>
    <recommendedName>
        <fullName evidence="17">Protein FRG1</fullName>
        <ecNumber evidence="6">3.5.1.23</ecNumber>
    </recommendedName>
</protein>
<comment type="subcellular location">
    <subcellularLocation>
        <location evidence="1">Cytoplasm</location>
        <location evidence="1">Myofibril</location>
        <location evidence="1">Sarcomere</location>
        <location evidence="1">Z line</location>
    </subcellularLocation>
    <subcellularLocation>
        <location evidence="2">Lysosome</location>
    </subcellularLocation>
    <subcellularLocation>
        <location evidence="3">Nucleus</location>
        <location evidence="3">Cajal body</location>
    </subcellularLocation>
    <subcellularLocation>
        <location evidence="4">Nucleus</location>
        <location evidence="4">Nucleolus</location>
    </subcellularLocation>
</comment>
<dbReference type="EC" id="3.5.1.23" evidence="6"/>
<evidence type="ECO:0000256" key="9">
    <source>
        <dbReference type="ARBA" id="ARBA00022541"/>
    </source>
</evidence>
<reference evidence="20 21" key="1">
    <citation type="submission" date="2019-04" db="EMBL/GenBank/DDBJ databases">
        <title>The sequence and de novo assembly of Takifugu bimaculatus genome using PacBio and Hi-C technologies.</title>
        <authorList>
            <person name="Xu P."/>
            <person name="Liu B."/>
            <person name="Zhou Z."/>
        </authorList>
    </citation>
    <scope>NUCLEOTIDE SEQUENCE [LARGE SCALE GENOMIC DNA]</scope>
    <source>
        <strain evidence="20">TB-2018</strain>
        <tissue evidence="20">Muscle</tissue>
    </source>
</reference>
<dbReference type="EMBL" id="SWLE01000021">
    <property type="protein sequence ID" value="TNM85774.1"/>
    <property type="molecule type" value="Genomic_DNA"/>
</dbReference>
<keyword evidence="14" id="KW-0458">Lysosome</keyword>
<dbReference type="GO" id="GO:0003779">
    <property type="term" value="F:actin binding"/>
    <property type="evidence" value="ECO:0007669"/>
    <property type="project" value="UniProtKB-KW"/>
</dbReference>
<evidence type="ECO:0000256" key="7">
    <source>
        <dbReference type="ARBA" id="ARBA00022490"/>
    </source>
</evidence>
<feature type="domain" description="Acid ceramidase N-terminal" evidence="19">
    <location>
        <begin position="313"/>
        <end position="375"/>
    </location>
</feature>
<evidence type="ECO:0000256" key="8">
    <source>
        <dbReference type="ARBA" id="ARBA00022517"/>
    </source>
</evidence>
<dbReference type="GO" id="GO:0007517">
    <property type="term" value="P:muscle organ development"/>
    <property type="evidence" value="ECO:0007669"/>
    <property type="project" value="UniProtKB-KW"/>
</dbReference>
<dbReference type="InterPro" id="IPR010414">
    <property type="entry name" value="FRG1"/>
</dbReference>
<evidence type="ECO:0000259" key="19">
    <source>
        <dbReference type="Pfam" id="PF15508"/>
    </source>
</evidence>
<evidence type="ECO:0000256" key="1">
    <source>
        <dbReference type="ARBA" id="ARBA00004216"/>
    </source>
</evidence>
<dbReference type="AlphaFoldDB" id="A0A4Z2B0A0"/>
<evidence type="ECO:0000256" key="10">
    <source>
        <dbReference type="ARBA" id="ARBA00022552"/>
    </source>
</evidence>
<dbReference type="GO" id="GO:0017040">
    <property type="term" value="F:N-acylsphingosine amidohydrolase activity"/>
    <property type="evidence" value="ECO:0007669"/>
    <property type="project" value="UniProtKB-EC"/>
</dbReference>
<dbReference type="CDD" id="cd01903">
    <property type="entry name" value="Ntn_AC_NAAA"/>
    <property type="match status" value="1"/>
</dbReference>
<dbReference type="Gene3D" id="3.60.60.10">
    <property type="entry name" value="Penicillin V Acylase, Chain A"/>
    <property type="match status" value="1"/>
</dbReference>
<keyword evidence="15" id="KW-0539">Nucleus</keyword>
<evidence type="ECO:0000256" key="3">
    <source>
        <dbReference type="ARBA" id="ARBA00004408"/>
    </source>
</evidence>